<dbReference type="PANTHER" id="PTHR45633">
    <property type="entry name" value="60 KDA HEAT SHOCK PROTEIN, MITOCHONDRIAL"/>
    <property type="match status" value="1"/>
</dbReference>
<evidence type="ECO:0000313" key="11">
    <source>
        <dbReference type="Proteomes" id="UP000464912"/>
    </source>
</evidence>
<dbReference type="InterPro" id="IPR018370">
    <property type="entry name" value="Chaperonin_Cpn60_CS"/>
</dbReference>
<dbReference type="NCBIfam" id="NF009489">
    <property type="entry name" value="PRK12851.1"/>
    <property type="match status" value="1"/>
</dbReference>
<keyword evidence="3 6" id="KW-0067">ATP-binding</keyword>
<dbReference type="SUPFAM" id="SSF48592">
    <property type="entry name" value="GroEL equatorial domain-like"/>
    <property type="match status" value="1"/>
</dbReference>
<dbReference type="PRINTS" id="PR00298">
    <property type="entry name" value="CHAPERONIN60"/>
</dbReference>
<feature type="binding site" evidence="6">
    <location>
        <position position="416"/>
    </location>
    <ligand>
        <name>ATP</name>
        <dbReference type="ChEBI" id="CHEBI:30616"/>
    </ligand>
</feature>
<evidence type="ECO:0000256" key="9">
    <source>
        <dbReference type="SAM" id="Coils"/>
    </source>
</evidence>
<dbReference type="HAMAP" id="MF_00600">
    <property type="entry name" value="CH60"/>
    <property type="match status" value="1"/>
</dbReference>
<dbReference type="NCBIfam" id="NF009488">
    <property type="entry name" value="PRK12850.1"/>
    <property type="match status" value="1"/>
</dbReference>
<dbReference type="RefSeq" id="WP_067979729.1">
    <property type="nucleotide sequence ID" value="NZ_CP047224.1"/>
</dbReference>
<comment type="caution">
    <text evidence="6">Lacks conserved residue(s) required for the propagation of feature annotation.</text>
</comment>
<dbReference type="InterPro" id="IPR027409">
    <property type="entry name" value="GroEL-like_apical_dom_sf"/>
</dbReference>
<reference evidence="10 11" key="1">
    <citation type="journal article" date="2020" name="MBio">
        <title>Erratum for Teymournejad et al., 'Isolation and Molecular Analysis of a Novel Neorickettsia Species That Causes Potomac Horse Fever'.</title>
        <authorList>
            <person name="Teymournejad O."/>
            <person name="Lin M."/>
            <person name="Bekebrede H."/>
            <person name="Kamr A."/>
            <person name="Toribio R.E."/>
            <person name="Arroyo L.G."/>
            <person name="Baird J.D."/>
            <person name="Rikihisa Y."/>
        </authorList>
    </citation>
    <scope>NUCLEOTIDE SEQUENCE [LARGE SCALE GENOMIC DNA]</scope>
    <source>
        <strain evidence="10 11">Fin17</strain>
    </source>
</reference>
<dbReference type="InterPro" id="IPR002423">
    <property type="entry name" value="Cpn60/GroEL/TCP-1"/>
</dbReference>
<proteinExistence type="inferred from homology"/>
<gene>
    <name evidence="6 10" type="primary">groL</name>
    <name evidence="6" type="synonym">groEL</name>
    <name evidence="10" type="ORF">GP480_02590</name>
</gene>
<reference evidence="10 11" key="2">
    <citation type="journal article" date="2020" name="MBio">
        <title>Isolation and Molecular Analysis of a Novel Neorickettsia Species That Causes Potomac Horse Fever.</title>
        <authorList>
            <person name="Teymournejad O."/>
            <person name="Lin M."/>
            <person name="Bekebrede H."/>
            <person name="Kamr A."/>
            <person name="Toribio R.E."/>
            <person name="Arroyo L.G."/>
            <person name="Baird J.D."/>
            <person name="Rikihisa Y."/>
        </authorList>
    </citation>
    <scope>NUCLEOTIDE SEQUENCE [LARGE SCALE GENOMIC DNA]</scope>
    <source>
        <strain evidence="10 11">Fin17</strain>
    </source>
</reference>
<dbReference type="GO" id="GO:0016853">
    <property type="term" value="F:isomerase activity"/>
    <property type="evidence" value="ECO:0007669"/>
    <property type="project" value="UniProtKB-KW"/>
</dbReference>
<dbReference type="Gene3D" id="1.10.560.10">
    <property type="entry name" value="GroEL-like equatorial domain"/>
    <property type="match status" value="1"/>
</dbReference>
<accession>A0A6P1GAK2</accession>
<feature type="binding site" evidence="6">
    <location>
        <begin position="29"/>
        <end position="32"/>
    </location>
    <ligand>
        <name>ATP</name>
        <dbReference type="ChEBI" id="CHEBI:30616"/>
    </ligand>
</feature>
<dbReference type="AlphaFoldDB" id="A0A6P1GAK2"/>
<dbReference type="NCBIfam" id="NF000592">
    <property type="entry name" value="PRK00013.1"/>
    <property type="match status" value="1"/>
</dbReference>
<keyword evidence="11" id="KW-1185">Reference proteome</keyword>
<feature type="binding site" evidence="6">
    <location>
        <position position="50"/>
    </location>
    <ligand>
        <name>ATP</name>
        <dbReference type="ChEBI" id="CHEBI:30616"/>
    </ligand>
</feature>
<dbReference type="InterPro" id="IPR027413">
    <property type="entry name" value="GROEL-like_equatorial_sf"/>
</dbReference>
<dbReference type="Gene3D" id="3.30.260.10">
    <property type="entry name" value="TCP-1-like chaperonin intermediate domain"/>
    <property type="match status" value="1"/>
</dbReference>
<dbReference type="EC" id="5.6.1.7" evidence="6"/>
<dbReference type="GO" id="GO:0140662">
    <property type="term" value="F:ATP-dependent protein folding chaperone"/>
    <property type="evidence" value="ECO:0007669"/>
    <property type="project" value="InterPro"/>
</dbReference>
<dbReference type="Pfam" id="PF00118">
    <property type="entry name" value="Cpn60_TCP1"/>
    <property type="match status" value="1"/>
</dbReference>
<dbReference type="GO" id="GO:0005524">
    <property type="term" value="F:ATP binding"/>
    <property type="evidence" value="ECO:0007669"/>
    <property type="project" value="UniProtKB-UniRule"/>
</dbReference>
<protein>
    <recommendedName>
        <fullName evidence="6">Chaperonin GroEL</fullName>
        <ecNumber evidence="6">5.6.1.7</ecNumber>
    </recommendedName>
    <alternativeName>
        <fullName evidence="6">60 kDa chaperonin</fullName>
    </alternativeName>
    <alternativeName>
        <fullName evidence="6">Chaperonin-60</fullName>
        <shortName evidence="6">Cpn60</shortName>
    </alternativeName>
</protein>
<comment type="similarity">
    <text evidence="1 6 7">Belongs to the chaperonin (HSP60) family.</text>
</comment>
<dbReference type="GO" id="GO:0042026">
    <property type="term" value="P:protein refolding"/>
    <property type="evidence" value="ECO:0007669"/>
    <property type="project" value="UniProtKB-UniRule"/>
</dbReference>
<evidence type="ECO:0000256" key="4">
    <source>
        <dbReference type="ARBA" id="ARBA00023186"/>
    </source>
</evidence>
<feature type="binding site" evidence="6">
    <location>
        <begin position="86"/>
        <end position="90"/>
    </location>
    <ligand>
        <name>ATP</name>
        <dbReference type="ChEBI" id="CHEBI:30616"/>
    </ligand>
</feature>
<keyword evidence="5 6" id="KW-0413">Isomerase</keyword>
<comment type="subcellular location">
    <subcellularLocation>
        <location evidence="6">Cytoplasm</location>
    </subcellularLocation>
</comment>
<dbReference type="SUPFAM" id="SSF52029">
    <property type="entry name" value="GroEL apical domain-like"/>
    <property type="match status" value="1"/>
</dbReference>
<dbReference type="CDD" id="cd03344">
    <property type="entry name" value="GroEL"/>
    <property type="match status" value="1"/>
</dbReference>
<feature type="binding site" evidence="6">
    <location>
        <position position="497"/>
    </location>
    <ligand>
        <name>ATP</name>
        <dbReference type="ChEBI" id="CHEBI:30616"/>
    </ligand>
</feature>
<evidence type="ECO:0000256" key="6">
    <source>
        <dbReference type="HAMAP-Rule" id="MF_00600"/>
    </source>
</evidence>
<dbReference type="NCBIfam" id="TIGR02348">
    <property type="entry name" value="GroEL"/>
    <property type="match status" value="1"/>
</dbReference>
<dbReference type="Proteomes" id="UP000464912">
    <property type="component" value="Chromosome"/>
</dbReference>
<comment type="subunit">
    <text evidence="6 8">Forms a cylinder of 14 subunits composed of two heptameric rings stacked back-to-back. Interacts with the co-chaperonin GroES.</text>
</comment>
<dbReference type="EMBL" id="CP047224">
    <property type="protein sequence ID" value="QHD65322.1"/>
    <property type="molecule type" value="Genomic_DNA"/>
</dbReference>
<evidence type="ECO:0000256" key="2">
    <source>
        <dbReference type="ARBA" id="ARBA00022741"/>
    </source>
</evidence>
<evidence type="ECO:0000256" key="8">
    <source>
        <dbReference type="RuleBase" id="RU000419"/>
    </source>
</evidence>
<dbReference type="NCBIfam" id="NF009487">
    <property type="entry name" value="PRK12849.1"/>
    <property type="match status" value="1"/>
</dbReference>
<keyword evidence="6" id="KW-0963">Cytoplasm</keyword>
<comment type="function">
    <text evidence="6 8">Together with its co-chaperonin GroES, plays an essential role in assisting protein folding. The GroEL-GroES system forms a nano-cage that allows encapsulation of the non-native substrate proteins and provides a physical environment optimized to promote and accelerate protein folding.</text>
</comment>
<dbReference type="PROSITE" id="PS00296">
    <property type="entry name" value="CHAPERONINS_CPN60"/>
    <property type="match status" value="1"/>
</dbReference>
<keyword evidence="9" id="KW-0175">Coiled coil</keyword>
<dbReference type="SUPFAM" id="SSF54849">
    <property type="entry name" value="GroEL-intermediate domain like"/>
    <property type="match status" value="1"/>
</dbReference>
<dbReference type="Gene3D" id="3.50.7.10">
    <property type="entry name" value="GroEL"/>
    <property type="match status" value="1"/>
</dbReference>
<evidence type="ECO:0000256" key="5">
    <source>
        <dbReference type="ARBA" id="ARBA00023235"/>
    </source>
</evidence>
<sequence>MANEVISGEQLQKVIRDAADLVVSSAGVTLGPEGRPVIMSKSYGGPEVTKDGYKVINQLKPEDEKVAKIVELLNQATSQANEKAGDGTTTATILVGNMIKNAHKHIAAQRSRMKLKSGMKRARDEVVKYIQSVAKKINSEEEIAQVGSISANGNSEIGNKIAEAMNKVGKEGVITVEEGKGLDEFSVSVVQGMVFDRGYVSPYFITNPEKMIVEFDNPYVLLANKKLSSIQPMVSLLETIVRSNRAVVIIAEDVEGEALTSLVLSKMRGSLKACAVKAPGFGDRRSEMLEDIRILTGARTLVSDDLGVTVESLTVEDLGTAKSIIISKDSTTIVDGGGEKAAIEARVKQIKTQIEKTTSDYDKEKLQERLAKLAGGVAVLKVGGATEVEVKERKDRVEDALHATRAAVEEGIVPGGGATLLSAIAVLEKLSSDDDDEQAGINIVKAALKAPISQIVENAGEDASVITYNLLESKDPNKIFDARELKYVDAFKAGIIDPAKVVRVALESAVSVASVLVTTEALIVDLPTKDNGSSSMMPGGGMGGMGGF</sequence>
<name>A0A6P1GAK2_9RICK</name>
<evidence type="ECO:0000313" key="10">
    <source>
        <dbReference type="EMBL" id="QHD65322.1"/>
    </source>
</evidence>
<keyword evidence="4 6" id="KW-0143">Chaperone</keyword>
<evidence type="ECO:0000256" key="3">
    <source>
        <dbReference type="ARBA" id="ARBA00022840"/>
    </source>
</evidence>
<evidence type="ECO:0000256" key="7">
    <source>
        <dbReference type="RuleBase" id="RU000418"/>
    </source>
</evidence>
<dbReference type="GO" id="GO:0005737">
    <property type="term" value="C:cytoplasm"/>
    <property type="evidence" value="ECO:0007669"/>
    <property type="project" value="UniProtKB-SubCell"/>
</dbReference>
<dbReference type="FunFam" id="3.50.7.10:FF:000001">
    <property type="entry name" value="60 kDa chaperonin"/>
    <property type="match status" value="1"/>
</dbReference>
<keyword evidence="2 6" id="KW-0547">Nucleotide-binding</keyword>
<dbReference type="InterPro" id="IPR027410">
    <property type="entry name" value="TCP-1-like_intermed_sf"/>
</dbReference>
<dbReference type="KEGG" id="nef:GP480_02590"/>
<dbReference type="GO" id="GO:0051082">
    <property type="term" value="F:unfolded protein binding"/>
    <property type="evidence" value="ECO:0007669"/>
    <property type="project" value="UniProtKB-UniRule"/>
</dbReference>
<feature type="coiled-coil region" evidence="9">
    <location>
        <begin position="340"/>
        <end position="367"/>
    </location>
</feature>
<dbReference type="InterPro" id="IPR001844">
    <property type="entry name" value="Cpn60/GroEL"/>
</dbReference>
<organism evidence="10 11">
    <name type="scientific">Neorickettsia findlayensis</name>
    <dbReference type="NCBI Taxonomy" id="2686014"/>
    <lineage>
        <taxon>Bacteria</taxon>
        <taxon>Pseudomonadati</taxon>
        <taxon>Pseudomonadota</taxon>
        <taxon>Alphaproteobacteria</taxon>
        <taxon>Rickettsiales</taxon>
        <taxon>Anaplasmataceae</taxon>
        <taxon>Neorickettsia</taxon>
    </lineage>
</organism>
<evidence type="ECO:0000256" key="1">
    <source>
        <dbReference type="ARBA" id="ARBA00006607"/>
    </source>
</evidence>